<dbReference type="InterPro" id="IPR044526">
    <property type="entry name" value="NAKR1-3"/>
</dbReference>
<evidence type="ECO:0000313" key="4">
    <source>
        <dbReference type="Proteomes" id="UP001652600"/>
    </source>
</evidence>
<dbReference type="PANTHER" id="PTHR46119">
    <property type="entry name" value="OS08G0405700 PROTEIN"/>
    <property type="match status" value="1"/>
</dbReference>
<organism evidence="4 5">
    <name type="scientific">Cucumis melo</name>
    <name type="common">Muskmelon</name>
    <dbReference type="NCBI Taxonomy" id="3656"/>
    <lineage>
        <taxon>Eukaryota</taxon>
        <taxon>Viridiplantae</taxon>
        <taxon>Streptophyta</taxon>
        <taxon>Embryophyta</taxon>
        <taxon>Tracheophyta</taxon>
        <taxon>Spermatophyta</taxon>
        <taxon>Magnoliopsida</taxon>
        <taxon>eudicotyledons</taxon>
        <taxon>Gunneridae</taxon>
        <taxon>Pentapetalae</taxon>
        <taxon>rosids</taxon>
        <taxon>fabids</taxon>
        <taxon>Cucurbitales</taxon>
        <taxon>Cucurbitaceae</taxon>
        <taxon>Benincaseae</taxon>
        <taxon>Cucumis</taxon>
    </lineage>
</organism>
<proteinExistence type="predicted"/>
<name>A0A1S3BIC7_CUCME</name>
<accession>A0A1S3BIC7</accession>
<dbReference type="InterPro" id="IPR006121">
    <property type="entry name" value="HMA_dom"/>
</dbReference>
<feature type="region of interest" description="Disordered" evidence="1">
    <location>
        <begin position="144"/>
        <end position="188"/>
    </location>
</feature>
<dbReference type="EnsemblPlants" id="MELO3C003095.2.1">
    <property type="protein sequence ID" value="MELO3C003095.2.1"/>
    <property type="gene ID" value="MELO3C003095.2"/>
</dbReference>
<keyword evidence="4" id="KW-1185">Reference proteome</keyword>
<dbReference type="Gramene" id="MELO3C003095.2.1">
    <property type="protein sequence ID" value="MELO3C003095.2.1"/>
    <property type="gene ID" value="MELO3C003095.2"/>
</dbReference>
<dbReference type="OrthoDB" id="689350at2759"/>
<reference evidence="3" key="1">
    <citation type="submission" date="2023-03" db="UniProtKB">
        <authorList>
            <consortium name="EnsemblPlants"/>
        </authorList>
    </citation>
    <scope>IDENTIFICATION</scope>
</reference>
<sequence length="277" mass="30598">MKTIDFFCASQASTAVDQPSSTPATVAAAGRFIDRHNPIIADGRRSNVTSRTNFPNPPCSSQYSPINPLPYHQLHAAASPNVAGDQIRSENHKDLKMKKKKKKIKKSSSIVTTDFVRWSCAKPSDLATPPGSMRYLLNDKSVRDGSMDRISTPIPIHKNLTPSDQQHPHQPQPTPQISSDDHCNKSPPSNQVVVLRVSLHCRGCEGKLRKHLSKMEGVNSFNIDFAAKKVTIMGNITPQGMLESVSKVKNAQFWPYADPTPNPNLNRNHHPNGLEKT</sequence>
<dbReference type="Proteomes" id="UP001652600">
    <property type="component" value="Chromosome 8"/>
</dbReference>
<dbReference type="Gene3D" id="3.30.70.100">
    <property type="match status" value="1"/>
</dbReference>
<dbReference type="InterPro" id="IPR036163">
    <property type="entry name" value="HMA_dom_sf"/>
</dbReference>
<dbReference type="eggNOG" id="KOG1603">
    <property type="taxonomic scope" value="Eukaryota"/>
</dbReference>
<dbReference type="GeneID" id="103489885"/>
<dbReference type="SMR" id="A0A1S3BIC7"/>
<dbReference type="RefSeq" id="XP_008447442.1">
    <property type="nucleotide sequence ID" value="XM_008449220.1"/>
</dbReference>
<protein>
    <submittedName>
        <fullName evidence="5">Uncharacterized protein LOC103489885</fullName>
    </submittedName>
</protein>
<dbReference type="InParanoid" id="A0A1S3BIC7"/>
<gene>
    <name evidence="5" type="primary">LOC103489885</name>
    <name evidence="3" type="synonym">103489885</name>
</gene>
<evidence type="ECO:0000256" key="1">
    <source>
        <dbReference type="SAM" id="MobiDB-lite"/>
    </source>
</evidence>
<evidence type="ECO:0000259" key="2">
    <source>
        <dbReference type="PROSITE" id="PS50846"/>
    </source>
</evidence>
<feature type="region of interest" description="Disordered" evidence="1">
    <location>
        <begin position="257"/>
        <end position="277"/>
    </location>
</feature>
<evidence type="ECO:0000313" key="3">
    <source>
        <dbReference type="EnsemblPlants" id="MELO3C003095.2.1"/>
    </source>
</evidence>
<dbReference type="AlphaFoldDB" id="A0A1S3BIC7"/>
<dbReference type="GO" id="GO:0046872">
    <property type="term" value="F:metal ion binding"/>
    <property type="evidence" value="ECO:0007669"/>
    <property type="project" value="InterPro"/>
</dbReference>
<feature type="domain" description="HMA" evidence="2">
    <location>
        <begin position="190"/>
        <end position="256"/>
    </location>
</feature>
<dbReference type="Pfam" id="PF00403">
    <property type="entry name" value="HMA"/>
    <property type="match status" value="1"/>
</dbReference>
<dbReference type="CDD" id="cd00371">
    <property type="entry name" value="HMA"/>
    <property type="match status" value="1"/>
</dbReference>
<evidence type="ECO:0000313" key="5">
    <source>
        <dbReference type="RefSeq" id="XP_008447442.1"/>
    </source>
</evidence>
<reference evidence="5" key="2">
    <citation type="submission" date="2025-04" db="UniProtKB">
        <authorList>
            <consortium name="RefSeq"/>
        </authorList>
    </citation>
    <scope>IDENTIFICATION</scope>
</reference>
<dbReference type="PROSITE" id="PS50846">
    <property type="entry name" value="HMA_2"/>
    <property type="match status" value="1"/>
</dbReference>
<dbReference type="PANTHER" id="PTHR46119:SF15">
    <property type="entry name" value="PROTEIN SODIUM POTASSIUM ROOT DEFECTIVE 2"/>
    <property type="match status" value="1"/>
</dbReference>
<dbReference type="KEGG" id="cmo:103489885"/>
<dbReference type="SUPFAM" id="SSF55008">
    <property type="entry name" value="HMA, heavy metal-associated domain"/>
    <property type="match status" value="1"/>
</dbReference>